<keyword evidence="4" id="KW-1185">Reference proteome</keyword>
<feature type="region of interest" description="Disordered" evidence="1">
    <location>
        <begin position="149"/>
        <end position="220"/>
    </location>
</feature>
<dbReference type="OrthoDB" id="5244801at2759"/>
<feature type="region of interest" description="Disordered" evidence="1">
    <location>
        <begin position="16"/>
        <end position="50"/>
    </location>
</feature>
<evidence type="ECO:0000313" key="5">
    <source>
        <dbReference type="Proteomes" id="UP000054053"/>
    </source>
</evidence>
<dbReference type="GeneID" id="66063326"/>
<feature type="compositionally biased region" description="Polar residues" evidence="1">
    <location>
        <begin position="158"/>
        <end position="167"/>
    </location>
</feature>
<reference evidence="3" key="3">
    <citation type="submission" date="2020-03" db="EMBL/GenBank/DDBJ databases">
        <title>A mixture of massive structural variations and highly conserved coding sequences in Ustilaginoidea virens genome.</title>
        <authorList>
            <person name="Zhang K."/>
            <person name="Zhao Z."/>
            <person name="Zhang Z."/>
            <person name="Li Y."/>
            <person name="Hsiang T."/>
            <person name="Sun W."/>
        </authorList>
    </citation>
    <scope>NUCLEOTIDE SEQUENCE</scope>
    <source>
        <strain evidence="3">UV-8b</strain>
    </source>
</reference>
<organism evidence="2 5">
    <name type="scientific">Ustilaginoidea virens</name>
    <name type="common">Rice false smut fungus</name>
    <name type="synonym">Villosiclava virens</name>
    <dbReference type="NCBI Taxonomy" id="1159556"/>
    <lineage>
        <taxon>Eukaryota</taxon>
        <taxon>Fungi</taxon>
        <taxon>Dikarya</taxon>
        <taxon>Ascomycota</taxon>
        <taxon>Pezizomycotina</taxon>
        <taxon>Sordariomycetes</taxon>
        <taxon>Hypocreomycetidae</taxon>
        <taxon>Hypocreales</taxon>
        <taxon>Clavicipitaceae</taxon>
        <taxon>Ustilaginoidea</taxon>
    </lineage>
</organism>
<dbReference type="Proteomes" id="UP000054053">
    <property type="component" value="Unassembled WGS sequence"/>
</dbReference>
<evidence type="ECO:0000256" key="1">
    <source>
        <dbReference type="SAM" id="MobiDB-lite"/>
    </source>
</evidence>
<evidence type="ECO:0000313" key="2">
    <source>
        <dbReference type="EMBL" id="GAO16151.1"/>
    </source>
</evidence>
<dbReference type="Proteomes" id="UP000027002">
    <property type="component" value="Chromosome 2"/>
</dbReference>
<reference evidence="5" key="2">
    <citation type="journal article" date="2016" name="Genome Announc.">
        <title>Genome sequence of Ustilaginoidea virens IPU010, a rice pathogenic fungus causing false smut.</title>
        <authorList>
            <person name="Kumagai T."/>
            <person name="Ishii T."/>
            <person name="Terai G."/>
            <person name="Umemura M."/>
            <person name="Machida M."/>
            <person name="Asai K."/>
        </authorList>
    </citation>
    <scope>NUCLEOTIDE SEQUENCE [LARGE SCALE GENOMIC DNA]</scope>
    <source>
        <strain evidence="5">IPU010</strain>
    </source>
</reference>
<dbReference type="EMBL" id="BBTG02000022">
    <property type="protein sequence ID" value="GAO16151.1"/>
    <property type="molecule type" value="Genomic_DNA"/>
</dbReference>
<protein>
    <submittedName>
        <fullName evidence="2">Uncharacterized protein</fullName>
    </submittedName>
</protein>
<dbReference type="EMBL" id="CP072754">
    <property type="protein sequence ID" value="QUC18307.1"/>
    <property type="molecule type" value="Genomic_DNA"/>
</dbReference>
<dbReference type="AlphaFoldDB" id="A0A063BS13"/>
<dbReference type="HOGENOM" id="CLU_021363_0_0_1"/>
<accession>A0A063BS13</accession>
<reference evidence="2" key="1">
    <citation type="journal article" date="2016" name="Genome Announc.">
        <title>Genome Sequence of Ustilaginoidea virens IPU010, a Rice Pathogenic Fungus Causing False Smut.</title>
        <authorList>
            <person name="Kumagai T."/>
            <person name="Ishii T."/>
            <person name="Terai G."/>
            <person name="Umemura M."/>
            <person name="Machida M."/>
            <person name="Asai K."/>
        </authorList>
    </citation>
    <scope>NUCLEOTIDE SEQUENCE [LARGE SCALE GENOMIC DNA]</scope>
    <source>
        <strain evidence="2">IPU010</strain>
    </source>
</reference>
<dbReference type="RefSeq" id="XP_042995980.1">
    <property type="nucleotide sequence ID" value="XM_043140046.1"/>
</dbReference>
<dbReference type="KEGG" id="uvi:66063326"/>
<proteinExistence type="predicted"/>
<evidence type="ECO:0000313" key="4">
    <source>
        <dbReference type="Proteomes" id="UP000027002"/>
    </source>
</evidence>
<evidence type="ECO:0000313" key="3">
    <source>
        <dbReference type="EMBL" id="QUC18307.1"/>
    </source>
</evidence>
<name>A0A063BS13_USTVR</name>
<sequence length="528" mass="57535">MRNGLECLERLFTYKRKPSRSSNGGADLVSQPPGQRFPSPSFIRPKTSRMTARDEVRLRRATGRSPSVPEILASQRMTRGHAYNSLPADGNCQLRYKSVSSPSFTHRQAETLVAGLCEFQFPKPTAQNGDSCSSSHSFDTTRLAGVARLPSPRCCSPLESSPSTPRLNNPPSPHLEDVGSASQRPIAKPGNPNLPACPPTPARLPNEASRSGAQLRGVRSADALDKSPFRVIEDRMGDLFDRWSLNRSYSQSSIAPSAHSFCSSTLREPGVKEFLNLSDDDIAESAPESPALGPLRRLTTSALPPMDLSISSSEPLASALLTLTPPRASRPAAAAAFEAARIARRHDFDLVYVVNLWPDTSKPIHGHGTQKPMIGRLLAAHGLHHVPSPLQVAADVHSRILRADGWIEYRNHEAMPQDFARGYACAFYTGQYPRNPSARCASPVSGVRLSERIDRGIVFAAYRKPRDGNGGLGRDLGEEELGELHRDAEALVEMVLDIHVANRNRQQAWRASLADETGPIPAQPIEVA</sequence>
<gene>
    <name evidence="3" type="ORF">UV8b_02548</name>
    <name evidence="2" type="ORF">UVI_02040460</name>
</gene>